<dbReference type="RefSeq" id="XP_004256156.1">
    <property type="nucleotide sequence ID" value="XM_004256108.1"/>
</dbReference>
<dbReference type="VEuPathDB" id="AmoebaDB:EIN_125790"/>
<organism evidence="1 2">
    <name type="scientific">Entamoeba invadens IP1</name>
    <dbReference type="NCBI Taxonomy" id="370355"/>
    <lineage>
        <taxon>Eukaryota</taxon>
        <taxon>Amoebozoa</taxon>
        <taxon>Evosea</taxon>
        <taxon>Archamoebae</taxon>
        <taxon>Mastigamoebida</taxon>
        <taxon>Entamoebidae</taxon>
        <taxon>Entamoeba</taxon>
    </lineage>
</organism>
<evidence type="ECO:0000313" key="2">
    <source>
        <dbReference type="Proteomes" id="UP000014680"/>
    </source>
</evidence>
<dbReference type="EMBL" id="KB206630">
    <property type="protein sequence ID" value="ELP89385.1"/>
    <property type="molecule type" value="Genomic_DNA"/>
</dbReference>
<dbReference type="AlphaFoldDB" id="A0A0A1U4Z8"/>
<dbReference type="GeneID" id="14888359"/>
<keyword evidence="2" id="KW-1185">Reference proteome</keyword>
<evidence type="ECO:0000313" key="1">
    <source>
        <dbReference type="EMBL" id="ELP89385.1"/>
    </source>
</evidence>
<reference evidence="1 2" key="1">
    <citation type="submission" date="2012-10" db="EMBL/GenBank/DDBJ databases">
        <authorList>
            <person name="Zafar N."/>
            <person name="Inman J."/>
            <person name="Hall N."/>
            <person name="Lorenzi H."/>
            <person name="Caler E."/>
        </authorList>
    </citation>
    <scope>NUCLEOTIDE SEQUENCE [LARGE SCALE GENOMIC DNA]</scope>
    <source>
        <strain evidence="1 2">IP1</strain>
    </source>
</reference>
<accession>A0A0A1U4Z8</accession>
<name>A0A0A1U4Z8_ENTIV</name>
<gene>
    <name evidence="1" type="ORF">EIN_125790</name>
</gene>
<proteinExistence type="predicted"/>
<protein>
    <submittedName>
        <fullName evidence="1">Uncharacterized protein</fullName>
    </submittedName>
</protein>
<dbReference type="Proteomes" id="UP000014680">
    <property type="component" value="Unassembled WGS sequence"/>
</dbReference>
<dbReference type="KEGG" id="eiv:EIN_125790"/>
<sequence length="547" mass="63275">MCDVTTFISVNKKCRDCVETMYINSYKLSRTSSITQIKNVFKSLQTLFITRLDKENYLEKTYTTTEEKEEINDATVENVEFSEEMCYPKPLIDDHKWMHTKARRLRITSDQIDALSLNICDFVQLRFLFVSLTSSYSDTYNTLSVVMAHRTLRGVTLCGDIGVLSKYTSFPFDEHYETKYTFVLSKKNSQSGADISLFATLPNNTEVFVTFLSKETLKFKYVNYEYRQTTPRVFADTDMSSNECDIEDVMNKSLSTSLRLSSYGRDVDRLNKSYAFFDFRKSGTIKELNIECVQFGYIGVPDNIEKLCVVASSCDVDTTHCKLKELESDCYNGSPMDIYDERLVRVSIFNNEENSSKIRFIHNNILINNNKTNKKCQSRLYDNENENNLVVDIDKYKEFDMSDWCLYNTTVVSKGKVVGDFKCRGIYYESERTKKLKVIDLDGYLDISLSGIEVLEVEHFGEEYTQEYPSQLIVGEMKKATFRGGVYSNITVGRSVEIAFVDTTVETLNIWKIADFESRNSKFENINFTTKIEKDIAVEKYRLSYEG</sequence>